<keyword evidence="3" id="KW-0862">Zinc</keyword>
<comment type="similarity">
    <text evidence="1">Belongs to the Fur family.</text>
</comment>
<evidence type="ECO:0000256" key="4">
    <source>
        <dbReference type="ARBA" id="ARBA00023015"/>
    </source>
</evidence>
<evidence type="ECO:0000256" key="1">
    <source>
        <dbReference type="ARBA" id="ARBA00007957"/>
    </source>
</evidence>
<proteinExistence type="inferred from homology"/>
<dbReference type="Gene3D" id="3.30.1490.190">
    <property type="match status" value="1"/>
</dbReference>
<dbReference type="Proteomes" id="UP001454489">
    <property type="component" value="Unassembled WGS sequence"/>
</dbReference>
<evidence type="ECO:0000256" key="5">
    <source>
        <dbReference type="ARBA" id="ARBA00023125"/>
    </source>
</evidence>
<sequence>MRKHSKQREAIQFYLATHSNHPTAETVYLGIKEEFPNVSLGTVYRNLALLAENGEILKISTGVGPDRFDGCIDPHYHFFCTECGAVYDLKMESIDHINVIANHNFDGIVEGNITHFFGKCPECAKKFNLKSS</sequence>
<keyword evidence="6" id="KW-0804">Transcription</keyword>
<dbReference type="InterPro" id="IPR002481">
    <property type="entry name" value="FUR"/>
</dbReference>
<accession>A0ABV1HEE2</accession>
<dbReference type="Pfam" id="PF01475">
    <property type="entry name" value="FUR"/>
    <property type="match status" value="1"/>
</dbReference>
<evidence type="ECO:0000313" key="7">
    <source>
        <dbReference type="EMBL" id="MEQ2558074.1"/>
    </source>
</evidence>
<evidence type="ECO:0000256" key="6">
    <source>
        <dbReference type="ARBA" id="ARBA00023163"/>
    </source>
</evidence>
<dbReference type="InterPro" id="IPR036388">
    <property type="entry name" value="WH-like_DNA-bd_sf"/>
</dbReference>
<dbReference type="CDD" id="cd07153">
    <property type="entry name" value="Fur_like"/>
    <property type="match status" value="1"/>
</dbReference>
<keyword evidence="5" id="KW-0238">DNA-binding</keyword>
<gene>
    <name evidence="7" type="ORF">WMO43_09360</name>
</gene>
<evidence type="ECO:0000256" key="3">
    <source>
        <dbReference type="ARBA" id="ARBA00022833"/>
    </source>
</evidence>
<dbReference type="PANTHER" id="PTHR33202:SF8">
    <property type="entry name" value="PEROXIDE-RESPONSIVE REPRESSOR PERR"/>
    <property type="match status" value="1"/>
</dbReference>
<dbReference type="PANTHER" id="PTHR33202">
    <property type="entry name" value="ZINC UPTAKE REGULATION PROTEIN"/>
    <property type="match status" value="1"/>
</dbReference>
<dbReference type="InterPro" id="IPR036390">
    <property type="entry name" value="WH_DNA-bd_sf"/>
</dbReference>
<dbReference type="EMBL" id="JBBMEX010000009">
    <property type="protein sequence ID" value="MEQ2558074.1"/>
    <property type="molecule type" value="Genomic_DNA"/>
</dbReference>
<keyword evidence="8" id="KW-1185">Reference proteome</keyword>
<dbReference type="Gene3D" id="1.10.10.10">
    <property type="entry name" value="Winged helix-like DNA-binding domain superfamily/Winged helix DNA-binding domain"/>
    <property type="match status" value="1"/>
</dbReference>
<name>A0ABV1HEE2_9FIRM</name>
<comment type="caution">
    <text evidence="7">The sequence shown here is derived from an EMBL/GenBank/DDBJ whole genome shotgun (WGS) entry which is preliminary data.</text>
</comment>
<keyword evidence="2" id="KW-0678">Repressor</keyword>
<reference evidence="7 8" key="1">
    <citation type="submission" date="2024-03" db="EMBL/GenBank/DDBJ databases">
        <title>Human intestinal bacterial collection.</title>
        <authorList>
            <person name="Pauvert C."/>
            <person name="Hitch T.C.A."/>
            <person name="Clavel T."/>
        </authorList>
    </citation>
    <scope>NUCLEOTIDE SEQUENCE [LARGE SCALE GENOMIC DNA]</scope>
    <source>
        <strain evidence="7 8">CLA-AA-H185</strain>
    </source>
</reference>
<organism evidence="7 8">
    <name type="scientific">Maccoyibacter intestinihominis</name>
    <dbReference type="NCBI Taxonomy" id="3133499"/>
    <lineage>
        <taxon>Bacteria</taxon>
        <taxon>Bacillati</taxon>
        <taxon>Bacillota</taxon>
        <taxon>Clostridia</taxon>
        <taxon>Lachnospirales</taxon>
        <taxon>Lachnospiraceae</taxon>
        <taxon>Maccoyibacter</taxon>
    </lineage>
</organism>
<dbReference type="InterPro" id="IPR043135">
    <property type="entry name" value="Fur_C"/>
</dbReference>
<dbReference type="SUPFAM" id="SSF46785">
    <property type="entry name" value="Winged helix' DNA-binding domain"/>
    <property type="match status" value="1"/>
</dbReference>
<dbReference type="RefSeq" id="WP_177962531.1">
    <property type="nucleotide sequence ID" value="NZ_JBBMEX010000009.1"/>
</dbReference>
<keyword evidence="4" id="KW-0805">Transcription regulation</keyword>
<protein>
    <submittedName>
        <fullName evidence="7">Transcriptional repressor</fullName>
    </submittedName>
</protein>
<evidence type="ECO:0000256" key="2">
    <source>
        <dbReference type="ARBA" id="ARBA00022491"/>
    </source>
</evidence>
<evidence type="ECO:0000313" key="8">
    <source>
        <dbReference type="Proteomes" id="UP001454489"/>
    </source>
</evidence>